<keyword evidence="3" id="KW-1185">Reference proteome</keyword>
<evidence type="ECO:0000313" key="2">
    <source>
        <dbReference type="EMBL" id="KAK4026087.1"/>
    </source>
</evidence>
<feature type="compositionally biased region" description="Acidic residues" evidence="1">
    <location>
        <begin position="11"/>
        <end position="20"/>
    </location>
</feature>
<dbReference type="Proteomes" id="UP001234178">
    <property type="component" value="Unassembled WGS sequence"/>
</dbReference>
<protein>
    <submittedName>
        <fullName evidence="2">Uncharacterized protein</fullName>
    </submittedName>
</protein>
<proteinExistence type="predicted"/>
<evidence type="ECO:0000313" key="3">
    <source>
        <dbReference type="Proteomes" id="UP001234178"/>
    </source>
</evidence>
<sequence length="67" mass="7785">MTPNRKKKKEEEEEEEEEERDGMRPAGPIHIWGRDLRPIEETITQTTHTHTRRALTMSEGQEDAAIG</sequence>
<name>A0ABR0ALV8_9CRUS</name>
<comment type="caution">
    <text evidence="2">The sequence shown here is derived from an EMBL/GenBank/DDBJ whole genome shotgun (WGS) entry which is preliminary data.</text>
</comment>
<feature type="region of interest" description="Disordered" evidence="1">
    <location>
        <begin position="1"/>
        <end position="34"/>
    </location>
</feature>
<dbReference type="EMBL" id="JAOYFB010000038">
    <property type="protein sequence ID" value="KAK4026087.1"/>
    <property type="molecule type" value="Genomic_DNA"/>
</dbReference>
<feature type="region of interest" description="Disordered" evidence="1">
    <location>
        <begin position="47"/>
        <end position="67"/>
    </location>
</feature>
<gene>
    <name evidence="2" type="ORF">OUZ56_015111</name>
</gene>
<reference evidence="2 3" key="1">
    <citation type="journal article" date="2023" name="Nucleic Acids Res.">
        <title>The hologenome of Daphnia magna reveals possible DNA methylation and microbiome-mediated evolution of the host genome.</title>
        <authorList>
            <person name="Chaturvedi A."/>
            <person name="Li X."/>
            <person name="Dhandapani V."/>
            <person name="Marshall H."/>
            <person name="Kissane S."/>
            <person name="Cuenca-Cambronero M."/>
            <person name="Asole G."/>
            <person name="Calvet F."/>
            <person name="Ruiz-Romero M."/>
            <person name="Marangio P."/>
            <person name="Guigo R."/>
            <person name="Rago D."/>
            <person name="Mirbahai L."/>
            <person name="Eastwood N."/>
            <person name="Colbourne J.K."/>
            <person name="Zhou J."/>
            <person name="Mallon E."/>
            <person name="Orsini L."/>
        </authorList>
    </citation>
    <scope>NUCLEOTIDE SEQUENCE [LARGE SCALE GENOMIC DNA]</scope>
    <source>
        <strain evidence="2">LRV0_1</strain>
    </source>
</reference>
<accession>A0ABR0ALV8</accession>
<organism evidence="2 3">
    <name type="scientific">Daphnia magna</name>
    <dbReference type="NCBI Taxonomy" id="35525"/>
    <lineage>
        <taxon>Eukaryota</taxon>
        <taxon>Metazoa</taxon>
        <taxon>Ecdysozoa</taxon>
        <taxon>Arthropoda</taxon>
        <taxon>Crustacea</taxon>
        <taxon>Branchiopoda</taxon>
        <taxon>Diplostraca</taxon>
        <taxon>Cladocera</taxon>
        <taxon>Anomopoda</taxon>
        <taxon>Daphniidae</taxon>
        <taxon>Daphnia</taxon>
    </lineage>
</organism>
<evidence type="ECO:0000256" key="1">
    <source>
        <dbReference type="SAM" id="MobiDB-lite"/>
    </source>
</evidence>